<comment type="caution">
    <text evidence="6">The sequence shown here is derived from an EMBL/GenBank/DDBJ whole genome shotgun (WGS) entry which is preliminary data.</text>
</comment>
<evidence type="ECO:0000256" key="2">
    <source>
        <dbReference type="ARBA" id="ARBA00022525"/>
    </source>
</evidence>
<feature type="chain" id="PRO_5036469455" description="Pectin lyase-like superfamily protein" evidence="5">
    <location>
        <begin position="18"/>
        <end position="312"/>
    </location>
</feature>
<accession>A0A8X8C9L6</accession>
<keyword evidence="4" id="KW-0378">Hydrolase</keyword>
<dbReference type="GO" id="GO:0005975">
    <property type="term" value="P:carbohydrate metabolic process"/>
    <property type="evidence" value="ECO:0007669"/>
    <property type="project" value="InterPro"/>
</dbReference>
<gene>
    <name evidence="6" type="ORF">POTOM_050621</name>
</gene>
<keyword evidence="2" id="KW-0964">Secreted</keyword>
<dbReference type="EMBL" id="JAAWWB010000030">
    <property type="protein sequence ID" value="KAG6746107.1"/>
    <property type="molecule type" value="Genomic_DNA"/>
</dbReference>
<feature type="signal peptide" evidence="5">
    <location>
        <begin position="1"/>
        <end position="17"/>
    </location>
</feature>
<keyword evidence="3" id="KW-0961">Cell wall biogenesis/degradation</keyword>
<dbReference type="GO" id="GO:0004650">
    <property type="term" value="F:polygalacturonase activity"/>
    <property type="evidence" value="ECO:0007669"/>
    <property type="project" value="InterPro"/>
</dbReference>
<evidence type="ECO:0000256" key="3">
    <source>
        <dbReference type="ARBA" id="ARBA00023316"/>
    </source>
</evidence>
<organism evidence="6 7">
    <name type="scientific">Populus tomentosa</name>
    <name type="common">Chinese white poplar</name>
    <dbReference type="NCBI Taxonomy" id="118781"/>
    <lineage>
        <taxon>Eukaryota</taxon>
        <taxon>Viridiplantae</taxon>
        <taxon>Streptophyta</taxon>
        <taxon>Embryophyta</taxon>
        <taxon>Tracheophyta</taxon>
        <taxon>Spermatophyta</taxon>
        <taxon>Magnoliopsida</taxon>
        <taxon>eudicotyledons</taxon>
        <taxon>Gunneridae</taxon>
        <taxon>Pentapetalae</taxon>
        <taxon>rosids</taxon>
        <taxon>fabids</taxon>
        <taxon>Malpighiales</taxon>
        <taxon>Salicaceae</taxon>
        <taxon>Saliceae</taxon>
        <taxon>Populus</taxon>
    </lineage>
</organism>
<dbReference type="Pfam" id="PF00295">
    <property type="entry name" value="Glyco_hydro_28"/>
    <property type="match status" value="2"/>
</dbReference>
<name>A0A8X8C9L6_POPTO</name>
<evidence type="ECO:0000256" key="4">
    <source>
        <dbReference type="RuleBase" id="RU361169"/>
    </source>
</evidence>
<evidence type="ECO:0008006" key="8">
    <source>
        <dbReference type="Google" id="ProtNLM"/>
    </source>
</evidence>
<protein>
    <recommendedName>
        <fullName evidence="8">Pectin lyase-like superfamily protein</fullName>
    </recommendedName>
</protein>
<evidence type="ECO:0000256" key="1">
    <source>
        <dbReference type="ARBA" id="ARBA00004613"/>
    </source>
</evidence>
<keyword evidence="5" id="KW-0732">Signal</keyword>
<comment type="similarity">
    <text evidence="4">Belongs to the glycosyl hydrolase 28 family.</text>
</comment>
<evidence type="ECO:0000256" key="5">
    <source>
        <dbReference type="SAM" id="SignalP"/>
    </source>
</evidence>
<proteinExistence type="inferred from homology"/>
<dbReference type="InterPro" id="IPR000743">
    <property type="entry name" value="Glyco_hydro_28"/>
</dbReference>
<dbReference type="AlphaFoldDB" id="A0A8X8C9L6"/>
<keyword evidence="4" id="KW-0326">Glycosidase</keyword>
<evidence type="ECO:0000313" key="7">
    <source>
        <dbReference type="Proteomes" id="UP000886885"/>
    </source>
</evidence>
<dbReference type="PANTHER" id="PTHR31375">
    <property type="match status" value="1"/>
</dbReference>
<comment type="subcellular location">
    <subcellularLocation>
        <location evidence="1">Secreted</location>
    </subcellularLocation>
</comment>
<keyword evidence="7" id="KW-1185">Reference proteome</keyword>
<evidence type="ECO:0000313" key="6">
    <source>
        <dbReference type="EMBL" id="KAG6746107.1"/>
    </source>
</evidence>
<sequence length="312" mass="34784">MAKYFLLLLVLILGTAATSTQSRSLRSCNQVYNMIDYGAVGDGDTDDTQVLLFIYFVLITIICHLKTLNSSIIIILVFHKYDFLSQAFKDAYMEGSLKDVCKSSSCSPIIRVPSGKSFLLQPLTFNGECKPDQIIFQIDGTMKAPSDPSDWKCQEHRYCKQRIAFDEVDNLMIRGSGTVDGQGSTWWERRPSCKDHKHRDKRGGKGFARNVVFENIRFFNKFYLLILLQSSAVKISNIRFENIYGTSHRKPAVHIACGKSVPCTDIELSNVHLEAAGDGDGDGDDGDEPSTYCANVQGHAMGHVFPPLTCLS</sequence>
<dbReference type="Proteomes" id="UP000886885">
    <property type="component" value="Chromosome 15D"/>
</dbReference>
<dbReference type="GO" id="GO:0071555">
    <property type="term" value="P:cell wall organization"/>
    <property type="evidence" value="ECO:0007669"/>
    <property type="project" value="UniProtKB-KW"/>
</dbReference>
<dbReference type="GO" id="GO:0005576">
    <property type="term" value="C:extracellular region"/>
    <property type="evidence" value="ECO:0007669"/>
    <property type="project" value="UniProtKB-SubCell"/>
</dbReference>
<dbReference type="OrthoDB" id="187139at2759"/>
<reference evidence="6" key="1">
    <citation type="journal article" date="2020" name="bioRxiv">
        <title>Hybrid origin of Populus tomentosa Carr. identified through genome sequencing and phylogenomic analysis.</title>
        <authorList>
            <person name="An X."/>
            <person name="Gao K."/>
            <person name="Chen Z."/>
            <person name="Li J."/>
            <person name="Yang X."/>
            <person name="Yang X."/>
            <person name="Zhou J."/>
            <person name="Guo T."/>
            <person name="Zhao T."/>
            <person name="Huang S."/>
            <person name="Miao D."/>
            <person name="Khan W.U."/>
            <person name="Rao P."/>
            <person name="Ye M."/>
            <person name="Lei B."/>
            <person name="Liao W."/>
            <person name="Wang J."/>
            <person name="Ji L."/>
            <person name="Li Y."/>
            <person name="Guo B."/>
            <person name="Mustafa N.S."/>
            <person name="Li S."/>
            <person name="Yun Q."/>
            <person name="Keller S.R."/>
            <person name="Mao J."/>
            <person name="Zhang R."/>
            <person name="Strauss S.H."/>
        </authorList>
    </citation>
    <scope>NUCLEOTIDE SEQUENCE</scope>
    <source>
        <strain evidence="6">GM15</strain>
        <tissue evidence="6">Leaf</tissue>
    </source>
</reference>